<accession>A0A5N0EIJ3</accession>
<dbReference type="RefSeq" id="WP_150402079.1">
    <property type="nucleotide sequence ID" value="NZ_VXLC01000004.1"/>
</dbReference>
<keyword evidence="2" id="KW-0238">DNA-binding</keyword>
<dbReference type="SUPFAM" id="SSF46689">
    <property type="entry name" value="Homeodomain-like"/>
    <property type="match status" value="2"/>
</dbReference>
<dbReference type="InterPro" id="IPR009057">
    <property type="entry name" value="Homeodomain-like_sf"/>
</dbReference>
<keyword evidence="1" id="KW-0805">Transcription regulation</keyword>
<dbReference type="InterPro" id="IPR018062">
    <property type="entry name" value="HTH_AraC-typ_CS"/>
</dbReference>
<dbReference type="Gene3D" id="3.40.50.880">
    <property type="match status" value="1"/>
</dbReference>
<gene>
    <name evidence="5" type="ORF">F3087_12470</name>
</gene>
<feature type="domain" description="HTH araC/xylS-type" evidence="4">
    <location>
        <begin position="219"/>
        <end position="316"/>
    </location>
</feature>
<dbReference type="OrthoDB" id="4350011at2"/>
<dbReference type="SUPFAM" id="SSF52317">
    <property type="entry name" value="Class I glutamine amidotransferase-like"/>
    <property type="match status" value="1"/>
</dbReference>
<dbReference type="InterPro" id="IPR052158">
    <property type="entry name" value="INH-QAR"/>
</dbReference>
<evidence type="ECO:0000313" key="5">
    <source>
        <dbReference type="EMBL" id="KAA8887905.1"/>
    </source>
</evidence>
<dbReference type="InterPro" id="IPR029062">
    <property type="entry name" value="Class_I_gatase-like"/>
</dbReference>
<protein>
    <submittedName>
        <fullName evidence="5">Helix-turn-helix domain-containing protein</fullName>
    </submittedName>
</protein>
<dbReference type="Gene3D" id="1.10.10.60">
    <property type="entry name" value="Homeodomain-like"/>
    <property type="match status" value="1"/>
</dbReference>
<reference evidence="5 6" key="1">
    <citation type="submission" date="2019-09" db="EMBL/GenBank/DDBJ databases">
        <authorList>
            <person name="Wang X."/>
        </authorList>
    </citation>
    <scope>NUCLEOTIDE SEQUENCE [LARGE SCALE GENOMIC DNA]</scope>
    <source>
        <strain evidence="5 6">CICC 11023</strain>
    </source>
</reference>
<sequence>MSGTTRPHVVGILVFPGVTLLDVAGPSEVFTEANRCGANYRLTLISPDGAPVRSSTGLRFDVDRGAEGAGRLDTLMVPGSEDVVSAPLPPELVCAVTGSAERTPRIASVCTGAFLLAAAGLLDGRRATTHWRHAATLQRRHPDLEVVPDALFITDGPIMTSAGISAGIDLTLHLVEQDHGPALARDVARSLVVFLQRPGGQSQFSVPIRTPAPKDTTLRTLLDTIHTDPTRDYTVPVLAALANTSPRQLTRLFRRELDTTPARYLERVRLEQAQILLDQGHSVTTTAARSGFGSDDTLRRAFQQHLGIAPSTYQHRFTATTEH</sequence>
<dbReference type="GO" id="GO:0003700">
    <property type="term" value="F:DNA-binding transcription factor activity"/>
    <property type="evidence" value="ECO:0007669"/>
    <property type="project" value="InterPro"/>
</dbReference>
<dbReference type="PROSITE" id="PS01124">
    <property type="entry name" value="HTH_ARAC_FAMILY_2"/>
    <property type="match status" value="1"/>
</dbReference>
<dbReference type="InterPro" id="IPR002818">
    <property type="entry name" value="DJ-1/PfpI"/>
</dbReference>
<evidence type="ECO:0000256" key="3">
    <source>
        <dbReference type="ARBA" id="ARBA00023163"/>
    </source>
</evidence>
<dbReference type="CDD" id="cd03137">
    <property type="entry name" value="GATase1_AraC_1"/>
    <property type="match status" value="1"/>
</dbReference>
<dbReference type="Pfam" id="PF01965">
    <property type="entry name" value="DJ-1_PfpI"/>
    <property type="match status" value="1"/>
</dbReference>
<evidence type="ECO:0000256" key="2">
    <source>
        <dbReference type="ARBA" id="ARBA00023125"/>
    </source>
</evidence>
<dbReference type="AlphaFoldDB" id="A0A5N0EIJ3"/>
<name>A0A5N0EIJ3_9NOCA</name>
<dbReference type="EMBL" id="VXLC01000004">
    <property type="protein sequence ID" value="KAA8887905.1"/>
    <property type="molecule type" value="Genomic_DNA"/>
</dbReference>
<dbReference type="SMART" id="SM00342">
    <property type="entry name" value="HTH_ARAC"/>
    <property type="match status" value="1"/>
</dbReference>
<proteinExistence type="predicted"/>
<dbReference type="InterPro" id="IPR018060">
    <property type="entry name" value="HTH_AraC"/>
</dbReference>
<dbReference type="PROSITE" id="PS00041">
    <property type="entry name" value="HTH_ARAC_FAMILY_1"/>
    <property type="match status" value="1"/>
</dbReference>
<dbReference type="Proteomes" id="UP000323876">
    <property type="component" value="Unassembled WGS sequence"/>
</dbReference>
<dbReference type="Pfam" id="PF12833">
    <property type="entry name" value="HTH_18"/>
    <property type="match status" value="1"/>
</dbReference>
<dbReference type="PANTHER" id="PTHR43130">
    <property type="entry name" value="ARAC-FAMILY TRANSCRIPTIONAL REGULATOR"/>
    <property type="match status" value="1"/>
</dbReference>
<organism evidence="5 6">
    <name type="scientific">Nocardia colli</name>
    <dbReference type="NCBI Taxonomy" id="2545717"/>
    <lineage>
        <taxon>Bacteria</taxon>
        <taxon>Bacillati</taxon>
        <taxon>Actinomycetota</taxon>
        <taxon>Actinomycetes</taxon>
        <taxon>Mycobacteriales</taxon>
        <taxon>Nocardiaceae</taxon>
        <taxon>Nocardia</taxon>
    </lineage>
</organism>
<comment type="caution">
    <text evidence="5">The sequence shown here is derived from an EMBL/GenBank/DDBJ whole genome shotgun (WGS) entry which is preliminary data.</text>
</comment>
<evidence type="ECO:0000256" key="1">
    <source>
        <dbReference type="ARBA" id="ARBA00023015"/>
    </source>
</evidence>
<dbReference type="GO" id="GO:0043565">
    <property type="term" value="F:sequence-specific DNA binding"/>
    <property type="evidence" value="ECO:0007669"/>
    <property type="project" value="InterPro"/>
</dbReference>
<dbReference type="PANTHER" id="PTHR43130:SF3">
    <property type="entry name" value="HTH-TYPE TRANSCRIPTIONAL REGULATOR RV1931C"/>
    <property type="match status" value="1"/>
</dbReference>
<keyword evidence="6" id="KW-1185">Reference proteome</keyword>
<evidence type="ECO:0000259" key="4">
    <source>
        <dbReference type="PROSITE" id="PS01124"/>
    </source>
</evidence>
<keyword evidence="3" id="KW-0804">Transcription</keyword>
<evidence type="ECO:0000313" key="6">
    <source>
        <dbReference type="Proteomes" id="UP000323876"/>
    </source>
</evidence>